<dbReference type="EMBL" id="BSPL01000023">
    <property type="protein sequence ID" value="GLS72400.1"/>
    <property type="molecule type" value="Genomic_DNA"/>
</dbReference>
<reference evidence="3" key="1">
    <citation type="journal article" date="2019" name="Int. J. Syst. Evol. Microbiol.">
        <title>The Global Catalogue of Microorganisms (GCM) 10K type strain sequencing project: providing services to taxonomists for standard genome sequencing and annotation.</title>
        <authorList>
            <consortium name="The Broad Institute Genomics Platform"/>
            <consortium name="The Broad Institute Genome Sequencing Center for Infectious Disease"/>
            <person name="Wu L."/>
            <person name="Ma J."/>
        </authorList>
    </citation>
    <scope>NUCLEOTIDE SEQUENCE [LARGE SCALE GENOMIC DNA]</scope>
    <source>
        <strain evidence="3">NBRC 103632</strain>
    </source>
</reference>
<evidence type="ECO:0000256" key="1">
    <source>
        <dbReference type="SAM" id="MobiDB-lite"/>
    </source>
</evidence>
<sequence length="510" mass="57129">MHEHDPRAYHFALSSSHGAAPLLTSDDGELSGADGAGHQKSDPLPWIRVAEPGVPYFMTETGEPWTPIGQNDAISWDELAGLFRRRDLPGVEAHLRYLVDHGVTCLRLMLEYAQVRHRYIERPLGQFVPAMVRLWDDLFGLCGKVGLRILLTPFDTFWMWLHWRHHPYNQRNGGPLANPSRFLLDEAVRGAIKNRLTFAVERWGGSGVLFGWDLWNEIHPAHAEGCADGFLPFIADLSQHVRALETKLYGRSHPQTVSLFGPELVWRPHLPLAEPIFRHPDLDFATIHIYAEGTIDDPRNTVDPAIAMGRIVRESLAAIHDGRPFLDTEHGPIHSFKDRHVTLPEPFDDEYFRHLQWAHLASGGAGGGMRWPNRHPHRLSNGMRAAQRSLAGFLPLIDWHRFRRRNLSEEVDVEVPGVRAFACGDADQAVVWCLRTDALAANGQVRHDAPPVSGRLSLPCLRTGRYAVTAWNTEAGHPRGTNTAIAHASAGLQVVLPPLITDVALAIRRI</sequence>
<gene>
    <name evidence="2" type="ORF">GCM10007890_44150</name>
</gene>
<accession>A0AA37WSX1</accession>
<comment type="caution">
    <text evidence="2">The sequence shown here is derived from an EMBL/GenBank/DDBJ whole genome shotgun (WGS) entry which is preliminary data.</text>
</comment>
<keyword evidence="3" id="KW-1185">Reference proteome</keyword>
<organism evidence="2 3">
    <name type="scientific">Methylobacterium tardum</name>
    <dbReference type="NCBI Taxonomy" id="374432"/>
    <lineage>
        <taxon>Bacteria</taxon>
        <taxon>Pseudomonadati</taxon>
        <taxon>Pseudomonadota</taxon>
        <taxon>Alphaproteobacteria</taxon>
        <taxon>Hyphomicrobiales</taxon>
        <taxon>Methylobacteriaceae</taxon>
        <taxon>Methylobacterium</taxon>
    </lineage>
</organism>
<dbReference type="AlphaFoldDB" id="A0AA37WSX1"/>
<dbReference type="InterPro" id="IPR017853">
    <property type="entry name" value="GH"/>
</dbReference>
<dbReference type="Gene3D" id="3.20.20.80">
    <property type="entry name" value="Glycosidases"/>
    <property type="match status" value="1"/>
</dbReference>
<protein>
    <submittedName>
        <fullName evidence="2">Uncharacterized protein</fullName>
    </submittedName>
</protein>
<dbReference type="SUPFAM" id="SSF51445">
    <property type="entry name" value="(Trans)glycosidases"/>
    <property type="match status" value="1"/>
</dbReference>
<evidence type="ECO:0000313" key="3">
    <source>
        <dbReference type="Proteomes" id="UP001157440"/>
    </source>
</evidence>
<feature type="region of interest" description="Disordered" evidence="1">
    <location>
        <begin position="23"/>
        <end position="44"/>
    </location>
</feature>
<evidence type="ECO:0000313" key="2">
    <source>
        <dbReference type="EMBL" id="GLS72400.1"/>
    </source>
</evidence>
<name>A0AA37WSX1_9HYPH</name>
<proteinExistence type="predicted"/>
<dbReference type="Proteomes" id="UP001157440">
    <property type="component" value="Unassembled WGS sequence"/>
</dbReference>